<keyword evidence="1" id="KW-1133">Transmembrane helix</keyword>
<sequence>MRSLVQAISLFTNAISAAIAEALNPLAKDPLLIWNYGVFAVLAFAGGCGFIWQFWQLDLEEDALNNLPEGHVEADEKQVARLDAAEIGPVRG</sequence>
<name>A0AAD6IE20_PENCN</name>
<keyword evidence="1" id="KW-0812">Transmembrane</keyword>
<organism evidence="2 3">
    <name type="scientific">Penicillium canescens</name>
    <dbReference type="NCBI Taxonomy" id="5083"/>
    <lineage>
        <taxon>Eukaryota</taxon>
        <taxon>Fungi</taxon>
        <taxon>Dikarya</taxon>
        <taxon>Ascomycota</taxon>
        <taxon>Pezizomycotina</taxon>
        <taxon>Eurotiomycetes</taxon>
        <taxon>Eurotiomycetidae</taxon>
        <taxon>Eurotiales</taxon>
        <taxon>Aspergillaceae</taxon>
        <taxon>Penicillium</taxon>
    </lineage>
</organism>
<dbReference type="EMBL" id="JAQJZL010000004">
    <property type="protein sequence ID" value="KAJ6043896.1"/>
    <property type="molecule type" value="Genomic_DNA"/>
</dbReference>
<keyword evidence="3" id="KW-1185">Reference proteome</keyword>
<feature type="transmembrane region" description="Helical" evidence="1">
    <location>
        <begin position="33"/>
        <end position="55"/>
    </location>
</feature>
<protein>
    <submittedName>
        <fullName evidence="2">Uncharacterized protein</fullName>
    </submittedName>
</protein>
<gene>
    <name evidence="2" type="ORF">N7460_005251</name>
</gene>
<evidence type="ECO:0000256" key="1">
    <source>
        <dbReference type="SAM" id="Phobius"/>
    </source>
</evidence>
<dbReference type="AlphaFoldDB" id="A0AAD6IE20"/>
<evidence type="ECO:0000313" key="2">
    <source>
        <dbReference type="EMBL" id="KAJ6043896.1"/>
    </source>
</evidence>
<keyword evidence="1" id="KW-0472">Membrane</keyword>
<reference evidence="2" key="1">
    <citation type="journal article" date="2023" name="IMA Fungus">
        <title>Comparative genomic study of the Penicillium genus elucidates a diverse pangenome and 15 lateral gene transfer events.</title>
        <authorList>
            <person name="Petersen C."/>
            <person name="Sorensen T."/>
            <person name="Nielsen M.R."/>
            <person name="Sondergaard T.E."/>
            <person name="Sorensen J.L."/>
            <person name="Fitzpatrick D.A."/>
            <person name="Frisvad J.C."/>
            <person name="Nielsen K.L."/>
        </authorList>
    </citation>
    <scope>NUCLEOTIDE SEQUENCE</scope>
    <source>
        <strain evidence="2">IBT 15450</strain>
    </source>
</reference>
<comment type="caution">
    <text evidence="2">The sequence shown here is derived from an EMBL/GenBank/DDBJ whole genome shotgun (WGS) entry which is preliminary data.</text>
</comment>
<reference evidence="2" key="2">
    <citation type="submission" date="2023-01" db="EMBL/GenBank/DDBJ databases">
        <authorList>
            <person name="Petersen C."/>
        </authorList>
    </citation>
    <scope>NUCLEOTIDE SEQUENCE</scope>
    <source>
        <strain evidence="2">IBT 15450</strain>
    </source>
</reference>
<evidence type="ECO:0000313" key="3">
    <source>
        <dbReference type="Proteomes" id="UP001219568"/>
    </source>
</evidence>
<accession>A0AAD6IE20</accession>
<dbReference type="Proteomes" id="UP001219568">
    <property type="component" value="Unassembled WGS sequence"/>
</dbReference>
<proteinExistence type="predicted"/>